<keyword evidence="2" id="KW-1185">Reference proteome</keyword>
<organism evidence="1 2">
    <name type="scientific">Waddlia chondrophila (strain ATCC VR-1470 / WSU 86-1044)</name>
    <dbReference type="NCBI Taxonomy" id="716544"/>
    <lineage>
        <taxon>Bacteria</taxon>
        <taxon>Pseudomonadati</taxon>
        <taxon>Chlamydiota</taxon>
        <taxon>Chlamydiia</taxon>
        <taxon>Parachlamydiales</taxon>
        <taxon>Waddliaceae</taxon>
        <taxon>Waddlia</taxon>
    </lineage>
</organism>
<reference evidence="1 2" key="1">
    <citation type="journal article" date="2010" name="PLoS ONE">
        <title>The Waddlia genome: a window into chlamydial biology.</title>
        <authorList>
            <person name="Bertelli C."/>
            <person name="Collyn F."/>
            <person name="Croxatto A."/>
            <person name="Ruckert C."/>
            <person name="Polkinghorne A."/>
            <person name="Kebbi-Beghdadi C."/>
            <person name="Goesmann A."/>
            <person name="Vaughan L."/>
            <person name="Greub G."/>
        </authorList>
    </citation>
    <scope>NUCLEOTIDE SEQUENCE [LARGE SCALE GENOMIC DNA]</scope>
    <source>
        <strain evidence="2">ATCC VR-1470 / WSU 86-1044</strain>
    </source>
</reference>
<dbReference type="HOGENOM" id="CLU_3384422_0_0_0"/>
<sequence>MNLSEDLQEVIEKKSQKEGIDVKFEYRDRFIIP</sequence>
<dbReference type="AlphaFoldDB" id="D6YUR6"/>
<dbReference type="STRING" id="716544.wcw_0506"/>
<dbReference type="EMBL" id="CP001928">
    <property type="protein sequence ID" value="ADI37877.1"/>
    <property type="molecule type" value="Genomic_DNA"/>
</dbReference>
<protein>
    <submittedName>
        <fullName evidence="1">Uncharacterized protein</fullName>
    </submittedName>
</protein>
<accession>D6YUR6</accession>
<dbReference type="KEGG" id="wch:wcw_0506"/>
<evidence type="ECO:0000313" key="1">
    <source>
        <dbReference type="EMBL" id="ADI37877.1"/>
    </source>
</evidence>
<gene>
    <name evidence="1" type="ordered locus">wcw_0506</name>
</gene>
<evidence type="ECO:0000313" key="2">
    <source>
        <dbReference type="Proteomes" id="UP000001505"/>
    </source>
</evidence>
<proteinExistence type="predicted"/>
<dbReference type="Proteomes" id="UP000001505">
    <property type="component" value="Chromosome"/>
</dbReference>
<name>D6YUR6_WADCW</name>